<dbReference type="PANTHER" id="PTHR43132:SF8">
    <property type="entry name" value="HTH-TYPE TRANSCRIPTIONAL REGULATOR KMTR"/>
    <property type="match status" value="1"/>
</dbReference>
<evidence type="ECO:0000313" key="1">
    <source>
        <dbReference type="EMBL" id="MFC4529441.1"/>
    </source>
</evidence>
<dbReference type="SUPFAM" id="SSF46785">
    <property type="entry name" value="Winged helix' DNA-binding domain"/>
    <property type="match status" value="1"/>
</dbReference>
<dbReference type="PANTHER" id="PTHR43132">
    <property type="entry name" value="ARSENICAL RESISTANCE OPERON REPRESSOR ARSR-RELATED"/>
    <property type="match status" value="1"/>
</dbReference>
<protein>
    <submittedName>
        <fullName evidence="1">ArsR/SmtB family transcription factor</fullName>
    </submittedName>
</protein>
<accession>A0ABV9C9A9</accession>
<dbReference type="InterPro" id="IPR051011">
    <property type="entry name" value="Metal_resp_trans_reg"/>
</dbReference>
<evidence type="ECO:0000313" key="2">
    <source>
        <dbReference type="Proteomes" id="UP001596004"/>
    </source>
</evidence>
<dbReference type="Gene3D" id="1.10.10.10">
    <property type="entry name" value="Winged helix-like DNA-binding domain superfamily/Winged helix DNA-binding domain"/>
    <property type="match status" value="1"/>
</dbReference>
<organism evidence="1 2">
    <name type="scientific">Sphaerisporangium dianthi</name>
    <dbReference type="NCBI Taxonomy" id="1436120"/>
    <lineage>
        <taxon>Bacteria</taxon>
        <taxon>Bacillati</taxon>
        <taxon>Actinomycetota</taxon>
        <taxon>Actinomycetes</taxon>
        <taxon>Streptosporangiales</taxon>
        <taxon>Streptosporangiaceae</taxon>
        <taxon>Sphaerisporangium</taxon>
    </lineage>
</organism>
<dbReference type="CDD" id="cd00090">
    <property type="entry name" value="HTH_ARSR"/>
    <property type="match status" value="1"/>
</dbReference>
<dbReference type="EMBL" id="JBHSFP010000001">
    <property type="protein sequence ID" value="MFC4529441.1"/>
    <property type="molecule type" value="Genomic_DNA"/>
</dbReference>
<sequence length="335" mass="37255">MLRIHFTAEDIARTSLSRVADPLWEVLLSHFRLSDRDRPVCFQPWLVRLRSRPDLLTMMRPAGTLLSDLAPLGPYFPDFLTPPESAAGLDAGLDAVSATGRRRLRDELNLLHQTNRRRGRATPDWLAGLTDSQSGALTSLTTSLRKYHQAAVGSYDDLIRASVEADVTQRVSALLAGGVEALFRSFTPLMRWHRPVLEVRYDVEQDLYLQGRGLRLVPSFFCHGSAVSFADQDLPPVLIYPIMSEHRWETITSVDRRPLAELMGATRATVLVALRHSASTTELAATLHTSLASMSRHTKTLRQAGLITSERRGPAILHALTPLGWTLLDGAKVRV</sequence>
<name>A0ABV9C9A9_9ACTN</name>
<comment type="caution">
    <text evidence="1">The sequence shown here is derived from an EMBL/GenBank/DDBJ whole genome shotgun (WGS) entry which is preliminary data.</text>
</comment>
<dbReference type="InterPro" id="IPR036388">
    <property type="entry name" value="WH-like_DNA-bd_sf"/>
</dbReference>
<proteinExistence type="predicted"/>
<dbReference type="RefSeq" id="WP_380835942.1">
    <property type="nucleotide sequence ID" value="NZ_JBHSFP010000001.1"/>
</dbReference>
<reference evidence="2" key="1">
    <citation type="journal article" date="2019" name="Int. J. Syst. Evol. Microbiol.">
        <title>The Global Catalogue of Microorganisms (GCM) 10K type strain sequencing project: providing services to taxonomists for standard genome sequencing and annotation.</title>
        <authorList>
            <consortium name="The Broad Institute Genomics Platform"/>
            <consortium name="The Broad Institute Genome Sequencing Center for Infectious Disease"/>
            <person name="Wu L."/>
            <person name="Ma J."/>
        </authorList>
    </citation>
    <scope>NUCLEOTIDE SEQUENCE [LARGE SCALE GENOMIC DNA]</scope>
    <source>
        <strain evidence="2">CGMCC 4.7132</strain>
    </source>
</reference>
<dbReference type="InterPro" id="IPR011991">
    <property type="entry name" value="ArsR-like_HTH"/>
</dbReference>
<gene>
    <name evidence="1" type="ORF">ACFO60_01600</name>
</gene>
<dbReference type="InterPro" id="IPR036390">
    <property type="entry name" value="WH_DNA-bd_sf"/>
</dbReference>
<dbReference type="Proteomes" id="UP001596004">
    <property type="component" value="Unassembled WGS sequence"/>
</dbReference>
<keyword evidence="2" id="KW-1185">Reference proteome</keyword>